<accession>A0A7X0JUM9</accession>
<dbReference type="Proteomes" id="UP000528457">
    <property type="component" value="Unassembled WGS sequence"/>
</dbReference>
<dbReference type="CDD" id="cd08983">
    <property type="entry name" value="GH43_Bt3655-like"/>
    <property type="match status" value="1"/>
</dbReference>
<proteinExistence type="predicted"/>
<organism evidence="2 3">
    <name type="scientific">Pseudoteredinibacter isoporae</name>
    <dbReference type="NCBI Taxonomy" id="570281"/>
    <lineage>
        <taxon>Bacteria</taxon>
        <taxon>Pseudomonadati</taxon>
        <taxon>Pseudomonadota</taxon>
        <taxon>Gammaproteobacteria</taxon>
        <taxon>Cellvibrionales</taxon>
        <taxon>Cellvibrionaceae</taxon>
        <taxon>Pseudoteredinibacter</taxon>
    </lineage>
</organism>
<name>A0A7X0JUM9_9GAMM</name>
<dbReference type="InterPro" id="IPR023296">
    <property type="entry name" value="Glyco_hydro_beta-prop_sf"/>
</dbReference>
<comment type="caution">
    <text evidence="2">The sequence shown here is derived from an EMBL/GenBank/DDBJ whole genome shotgun (WGS) entry which is preliminary data.</text>
</comment>
<dbReference type="Gene3D" id="2.115.10.20">
    <property type="entry name" value="Glycosyl hydrolase domain, family 43"/>
    <property type="match status" value="1"/>
</dbReference>
<keyword evidence="3" id="KW-1185">Reference proteome</keyword>
<feature type="chain" id="PRO_5030843789" evidence="1">
    <location>
        <begin position="21"/>
        <end position="333"/>
    </location>
</feature>
<dbReference type="PANTHER" id="PTHR43301:SF3">
    <property type="entry name" value="ARABINAN ENDO-1,5-ALPHA-L-ARABINOSIDASE A-RELATED"/>
    <property type="match status" value="1"/>
</dbReference>
<dbReference type="SUPFAM" id="SSF75005">
    <property type="entry name" value="Arabinanase/levansucrase/invertase"/>
    <property type="match status" value="1"/>
</dbReference>
<dbReference type="PANTHER" id="PTHR43301">
    <property type="entry name" value="ARABINAN ENDO-1,5-ALPHA-L-ARABINOSIDASE"/>
    <property type="match status" value="1"/>
</dbReference>
<evidence type="ECO:0000313" key="3">
    <source>
        <dbReference type="Proteomes" id="UP000528457"/>
    </source>
</evidence>
<keyword evidence="1" id="KW-0732">Signal</keyword>
<evidence type="ECO:0000256" key="1">
    <source>
        <dbReference type="SAM" id="SignalP"/>
    </source>
</evidence>
<protein>
    <submittedName>
        <fullName evidence="2">Beta-xylosidase</fullName>
    </submittedName>
</protein>
<dbReference type="AlphaFoldDB" id="A0A7X0JUM9"/>
<feature type="signal peptide" evidence="1">
    <location>
        <begin position="1"/>
        <end position="20"/>
    </location>
</feature>
<dbReference type="InParanoid" id="A0A7X0JUM9"/>
<dbReference type="InterPro" id="IPR050727">
    <property type="entry name" value="GH43_arabinanases"/>
</dbReference>
<sequence length="333" mass="37641">MKVDKLFLSLWVLATASVMVCESGQAALSEVKAQQTHLFFFFRDNGQDGVYLAASRDGLKYCPLNKDEPIFKAPASMGDGLTRDPSVVLGPDNQFHMVWTTGWWEKDNFGIAHSENLLDWQGVSSVPVMAQETSTLNAWAPEIFYDDLNQDYQVVFASTVRDKFPDGSSENAPDKKGLDHRQYMVSTKDFKQWSESHLFFDKGHSVIDAMIAKVVDGRYAMVIKDETFKPVARKYLQLYFSDSPKGPWSEPTEDISPKGLWVEGASLNKIGEEWLLYFDAYDNKSYGALKSTDLRNWQDISQQTSFPSGIRHGTVLTVPSERITHLLEGFDCQ</sequence>
<dbReference type="EMBL" id="JACHHT010000002">
    <property type="protein sequence ID" value="MBB6522568.1"/>
    <property type="molecule type" value="Genomic_DNA"/>
</dbReference>
<dbReference type="RefSeq" id="WP_166845632.1">
    <property type="nucleotide sequence ID" value="NZ_JAAONY010000002.1"/>
</dbReference>
<gene>
    <name evidence="2" type="ORF">HNR48_002853</name>
</gene>
<evidence type="ECO:0000313" key="2">
    <source>
        <dbReference type="EMBL" id="MBB6522568.1"/>
    </source>
</evidence>
<reference evidence="2 3" key="1">
    <citation type="submission" date="2020-08" db="EMBL/GenBank/DDBJ databases">
        <title>Genomic Encyclopedia of Type Strains, Phase IV (KMG-IV): sequencing the most valuable type-strain genomes for metagenomic binning, comparative biology and taxonomic classification.</title>
        <authorList>
            <person name="Goeker M."/>
        </authorList>
    </citation>
    <scope>NUCLEOTIDE SEQUENCE [LARGE SCALE GENOMIC DNA]</scope>
    <source>
        <strain evidence="2 3">DSM 22368</strain>
    </source>
</reference>